<dbReference type="Proteomes" id="UP000734854">
    <property type="component" value="Unassembled WGS sequence"/>
</dbReference>
<evidence type="ECO:0000313" key="2">
    <source>
        <dbReference type="EMBL" id="KAG6507818.1"/>
    </source>
</evidence>
<dbReference type="InterPro" id="IPR012334">
    <property type="entry name" value="Pectin_lyas_fold"/>
</dbReference>
<sequence length="141" mass="15614">MNSFQLHDSKTERLREGRTSAVDDEAGWNPNRKHVAKLTDFSGVGDGMTLNTGVFAAAMGNHIQVAGNNGAMLIVPAGRWLTRPFNLTSTFALFLEHYAVILAAQNLNEWSTIAPLPSYGRGNLKEALWLFDEILERRIEA</sequence>
<dbReference type="SUPFAM" id="SSF51126">
    <property type="entry name" value="Pectin lyase-like"/>
    <property type="match status" value="1"/>
</dbReference>
<dbReference type="PANTHER" id="PTHR31339">
    <property type="entry name" value="PECTIN LYASE-RELATED"/>
    <property type="match status" value="1"/>
</dbReference>
<proteinExistence type="predicted"/>
<reference evidence="2 3" key="1">
    <citation type="submission" date="2020-08" db="EMBL/GenBank/DDBJ databases">
        <title>Plant Genome Project.</title>
        <authorList>
            <person name="Zhang R.-G."/>
        </authorList>
    </citation>
    <scope>NUCLEOTIDE SEQUENCE [LARGE SCALE GENOMIC DNA]</scope>
    <source>
        <tissue evidence="2">Rhizome</tissue>
    </source>
</reference>
<evidence type="ECO:0000313" key="3">
    <source>
        <dbReference type="Proteomes" id="UP000734854"/>
    </source>
</evidence>
<organism evidence="2 3">
    <name type="scientific">Zingiber officinale</name>
    <name type="common">Ginger</name>
    <name type="synonym">Amomum zingiber</name>
    <dbReference type="NCBI Taxonomy" id="94328"/>
    <lineage>
        <taxon>Eukaryota</taxon>
        <taxon>Viridiplantae</taxon>
        <taxon>Streptophyta</taxon>
        <taxon>Embryophyta</taxon>
        <taxon>Tracheophyta</taxon>
        <taxon>Spermatophyta</taxon>
        <taxon>Magnoliopsida</taxon>
        <taxon>Liliopsida</taxon>
        <taxon>Zingiberales</taxon>
        <taxon>Zingiberaceae</taxon>
        <taxon>Zingiber</taxon>
    </lineage>
</organism>
<dbReference type="EMBL" id="JACMSC010000009">
    <property type="protein sequence ID" value="KAG6507818.1"/>
    <property type="molecule type" value="Genomic_DNA"/>
</dbReference>
<evidence type="ECO:0000256" key="1">
    <source>
        <dbReference type="SAM" id="MobiDB-lite"/>
    </source>
</evidence>
<dbReference type="Gene3D" id="2.160.20.10">
    <property type="entry name" value="Single-stranded right-handed beta-helix, Pectin lyase-like"/>
    <property type="match status" value="1"/>
</dbReference>
<comment type="caution">
    <text evidence="2">The sequence shown here is derived from an EMBL/GenBank/DDBJ whole genome shotgun (WGS) entry which is preliminary data.</text>
</comment>
<dbReference type="PANTHER" id="PTHR31339:SF83">
    <property type="entry name" value="OS03G0124900 PROTEIN"/>
    <property type="match status" value="1"/>
</dbReference>
<dbReference type="AlphaFoldDB" id="A0A8J5L660"/>
<keyword evidence="3" id="KW-1185">Reference proteome</keyword>
<dbReference type="InterPro" id="IPR051801">
    <property type="entry name" value="GH28_Enzymes"/>
</dbReference>
<accession>A0A8J5L660</accession>
<name>A0A8J5L660_ZINOF</name>
<feature type="compositionally biased region" description="Basic and acidic residues" evidence="1">
    <location>
        <begin position="7"/>
        <end position="18"/>
    </location>
</feature>
<evidence type="ECO:0008006" key="4">
    <source>
        <dbReference type="Google" id="ProtNLM"/>
    </source>
</evidence>
<feature type="region of interest" description="Disordered" evidence="1">
    <location>
        <begin position="1"/>
        <end position="26"/>
    </location>
</feature>
<protein>
    <recommendedName>
        <fullName evidence="4">Pectate lyase superfamily protein domain-containing protein</fullName>
    </recommendedName>
</protein>
<gene>
    <name evidence="2" type="ORF">ZIOFF_033171</name>
</gene>
<dbReference type="InterPro" id="IPR011050">
    <property type="entry name" value="Pectin_lyase_fold/virulence"/>
</dbReference>